<dbReference type="InterPro" id="IPR029028">
    <property type="entry name" value="Alpha/beta_knot_MTases"/>
</dbReference>
<dbReference type="InterPro" id="IPR001537">
    <property type="entry name" value="SpoU_MeTrfase"/>
</dbReference>
<dbReference type="PANTHER" id="PTHR43191:SF2">
    <property type="entry name" value="RRNA METHYLTRANSFERASE 3, MITOCHONDRIAL"/>
    <property type="match status" value="1"/>
</dbReference>
<organism evidence="5 6">
    <name type="scientific">Riccia fluitans</name>
    <dbReference type="NCBI Taxonomy" id="41844"/>
    <lineage>
        <taxon>Eukaryota</taxon>
        <taxon>Viridiplantae</taxon>
        <taxon>Streptophyta</taxon>
        <taxon>Embryophyta</taxon>
        <taxon>Marchantiophyta</taxon>
        <taxon>Marchantiopsida</taxon>
        <taxon>Marchantiidae</taxon>
        <taxon>Marchantiales</taxon>
        <taxon>Ricciaceae</taxon>
        <taxon>Riccia</taxon>
    </lineage>
</organism>
<dbReference type="Pfam" id="PF00588">
    <property type="entry name" value="SpoU_methylase"/>
    <property type="match status" value="1"/>
</dbReference>
<dbReference type="SUPFAM" id="SSF55315">
    <property type="entry name" value="L30e-like"/>
    <property type="match status" value="1"/>
</dbReference>
<reference evidence="5 6" key="1">
    <citation type="submission" date="2024-09" db="EMBL/GenBank/DDBJ databases">
        <title>Chromosome-scale assembly of Riccia fluitans.</title>
        <authorList>
            <person name="Paukszto L."/>
            <person name="Sawicki J."/>
            <person name="Karawczyk K."/>
            <person name="Piernik-Szablinska J."/>
            <person name="Szczecinska M."/>
            <person name="Mazdziarz M."/>
        </authorList>
    </citation>
    <scope>NUCLEOTIDE SEQUENCE [LARGE SCALE GENOMIC DNA]</scope>
    <source>
        <strain evidence="5">Rf_01</strain>
        <tissue evidence="5">Aerial parts of the thallus</tissue>
    </source>
</reference>
<comment type="caution">
    <text evidence="5">The sequence shown here is derived from an EMBL/GenBank/DDBJ whole genome shotgun (WGS) entry which is preliminary data.</text>
</comment>
<dbReference type="PANTHER" id="PTHR43191">
    <property type="entry name" value="RRNA METHYLTRANSFERASE 3"/>
    <property type="match status" value="1"/>
</dbReference>
<accession>A0ABD1ZG88</accession>
<keyword evidence="1" id="KW-0489">Methyltransferase</keyword>
<dbReference type="InterPro" id="IPR029064">
    <property type="entry name" value="Ribosomal_eL30-like_sf"/>
</dbReference>
<proteinExistence type="predicted"/>
<feature type="domain" description="tRNA/rRNA methyltransferase SpoU type" evidence="4">
    <location>
        <begin position="230"/>
        <end position="403"/>
    </location>
</feature>
<evidence type="ECO:0000256" key="1">
    <source>
        <dbReference type="ARBA" id="ARBA00022603"/>
    </source>
</evidence>
<evidence type="ECO:0000259" key="4">
    <source>
        <dbReference type="Pfam" id="PF00588"/>
    </source>
</evidence>
<dbReference type="EMBL" id="JBHFFA010000001">
    <property type="protein sequence ID" value="KAL2650382.1"/>
    <property type="molecule type" value="Genomic_DNA"/>
</dbReference>
<dbReference type="CDD" id="cd18095">
    <property type="entry name" value="SpoU-like_rRNA-MTase"/>
    <property type="match status" value="1"/>
</dbReference>
<dbReference type="GO" id="GO:0008168">
    <property type="term" value="F:methyltransferase activity"/>
    <property type="evidence" value="ECO:0007669"/>
    <property type="project" value="UniProtKB-KW"/>
</dbReference>
<dbReference type="AlphaFoldDB" id="A0ABD1ZG88"/>
<protein>
    <recommendedName>
        <fullName evidence="4">tRNA/rRNA methyltransferase SpoU type domain-containing protein</fullName>
    </recommendedName>
</protein>
<evidence type="ECO:0000256" key="3">
    <source>
        <dbReference type="SAM" id="MobiDB-lite"/>
    </source>
</evidence>
<dbReference type="Gene3D" id="3.40.1280.10">
    <property type="match status" value="1"/>
</dbReference>
<dbReference type="SUPFAM" id="SSF75217">
    <property type="entry name" value="alpha/beta knot"/>
    <property type="match status" value="1"/>
</dbReference>
<dbReference type="Gene3D" id="3.30.1330.30">
    <property type="match status" value="1"/>
</dbReference>
<dbReference type="InterPro" id="IPR051259">
    <property type="entry name" value="rRNA_Methyltransferase"/>
</dbReference>
<feature type="region of interest" description="Disordered" evidence="3">
    <location>
        <begin position="65"/>
        <end position="84"/>
    </location>
</feature>
<evidence type="ECO:0000256" key="2">
    <source>
        <dbReference type="ARBA" id="ARBA00022679"/>
    </source>
</evidence>
<evidence type="ECO:0000313" key="5">
    <source>
        <dbReference type="EMBL" id="KAL2650382.1"/>
    </source>
</evidence>
<gene>
    <name evidence="5" type="ORF">R1flu_018510</name>
</gene>
<feature type="compositionally biased region" description="Basic and acidic residues" evidence="3">
    <location>
        <begin position="65"/>
        <end position="76"/>
    </location>
</feature>
<keyword evidence="2" id="KW-0808">Transferase</keyword>
<dbReference type="GO" id="GO:0032259">
    <property type="term" value="P:methylation"/>
    <property type="evidence" value="ECO:0007669"/>
    <property type="project" value="UniProtKB-KW"/>
</dbReference>
<name>A0ABD1ZG88_9MARC</name>
<dbReference type="Proteomes" id="UP001605036">
    <property type="component" value="Unassembled WGS sequence"/>
</dbReference>
<sequence>MGSLCLAVNWSLATPYSLRRGGIVFSKKPPDQHLCRSTVRWKIAERSGTFSHGNGRPIVKARKDVQEEARTNRGSERMSSYGEEEQRIRLPSNVDYISSVSNPYVKHLVRLRRNAATRQSTSSVLVMGSIPLREICESVEFDTEVKRGVGIISVLLVREDVATPEGLTRFSQRVVRVSVAVMSKITGLDSPPESMGILSYPPSFTSFEGQQGSVSLDSQLQKWCPSLRRVLVLDAIQDPGNLGTLIRTAAAFGWDGLFLLPGCCDPFNEKALRAARGASFRVPIAVGNWYHVQELAALNGLKLFAGEPEPLDSDSRGKSVPDNKMNERANGFGVGRISLDFDGDISTKLKPLFSSQEGLCLVLGSEGQGLSDDILKDCTPVGIPMPGRFESLNVAVAGGILMFLLR</sequence>
<keyword evidence="6" id="KW-1185">Reference proteome</keyword>
<dbReference type="InterPro" id="IPR029026">
    <property type="entry name" value="tRNA_m1G_MTases_N"/>
</dbReference>
<evidence type="ECO:0000313" key="6">
    <source>
        <dbReference type="Proteomes" id="UP001605036"/>
    </source>
</evidence>